<reference evidence="1 2" key="1">
    <citation type="journal article" date="2020" name="Nature">
        <title>Isolation of an archaeon at the prokaryote-eukaryote interface.</title>
        <authorList>
            <person name="Imachi H."/>
            <person name="Nobu M.K."/>
            <person name="Nakahara N."/>
            <person name="Morono Y."/>
            <person name="Ogawara M."/>
            <person name="Takaki Y."/>
            <person name="Takano Y."/>
            <person name="Uematsu K."/>
            <person name="Ikuta T."/>
            <person name="Ito M."/>
            <person name="Matsui Y."/>
            <person name="Miyazaki M."/>
            <person name="Murata K."/>
            <person name="Saito Y."/>
            <person name="Sakai S."/>
            <person name="Song C."/>
            <person name="Tasumi E."/>
            <person name="Yamanaka Y."/>
            <person name="Yamaguchi T."/>
            <person name="Kamagata Y."/>
            <person name="Tamaki H."/>
            <person name="Takai K."/>
        </authorList>
    </citation>
    <scope>NUCLEOTIDE SEQUENCE [LARGE SCALE GENOMIC DNA]</scope>
    <source>
        <strain evidence="1 2">MK-D1</strain>
    </source>
</reference>
<accession>A0AC61ZTZ7</accession>
<organism evidence="1 2">
    <name type="scientific">Promethearchaeum syntrophicum</name>
    <dbReference type="NCBI Taxonomy" id="2594042"/>
    <lineage>
        <taxon>Archaea</taxon>
        <taxon>Promethearchaeati</taxon>
        <taxon>Promethearchaeota</taxon>
        <taxon>Promethearchaeia</taxon>
        <taxon>Promethearchaeales</taxon>
        <taxon>Promethearchaeaceae</taxon>
        <taxon>Promethearchaeum</taxon>
    </lineage>
</organism>
<dbReference type="EMBL" id="CP042905">
    <property type="protein sequence ID" value="XDF89278.1"/>
    <property type="molecule type" value="Genomic_DNA"/>
</dbReference>
<proteinExistence type="predicted"/>
<gene>
    <name evidence="1" type="ORF">DSAG12_04230</name>
</gene>
<protein>
    <submittedName>
        <fullName evidence="1">Uncharacterized protein</fullName>
    </submittedName>
</protein>
<evidence type="ECO:0000313" key="2">
    <source>
        <dbReference type="Proteomes" id="UP000321408"/>
    </source>
</evidence>
<dbReference type="Proteomes" id="UP000321408">
    <property type="component" value="Chromosome"/>
</dbReference>
<keyword evidence="2" id="KW-1185">Reference proteome</keyword>
<name>A0AC61ZTZ7_9ARCH</name>
<sequence>MVILCLGTTHFGIKIKEYIIEK</sequence>
<evidence type="ECO:0000313" key="1">
    <source>
        <dbReference type="EMBL" id="XDF89278.1"/>
    </source>
</evidence>
<reference evidence="1 2" key="2">
    <citation type="journal article" date="2024" name="Int. J. Syst. Evol. Microbiol.">
        <title>Promethearchaeum syntrophicum gen. nov., sp. nov., an anaerobic, obligately syntrophic archaeon, the first isolate of the lineage 'Asgard' archaea, and proposal of the new archaeal phylum Promethearchaeota phyl. nov. and kingdom Promethearchaeati regn. nov.</title>
        <authorList>
            <person name="Imachi H."/>
            <person name="Nobu M.K."/>
            <person name="Kato S."/>
            <person name="Takaki Y."/>
            <person name="Miyazaki M."/>
            <person name="Miyata M."/>
            <person name="Ogawara M."/>
            <person name="Saito Y."/>
            <person name="Sakai S."/>
            <person name="Tahara Y.O."/>
            <person name="Takano Y."/>
            <person name="Tasumi E."/>
            <person name="Uematsu K."/>
            <person name="Yoshimura T."/>
            <person name="Itoh T."/>
            <person name="Ohkuma M."/>
            <person name="Takai K."/>
        </authorList>
    </citation>
    <scope>NUCLEOTIDE SEQUENCE [LARGE SCALE GENOMIC DNA]</scope>
    <source>
        <strain evidence="1 2">MK-D1</strain>
    </source>
</reference>